<reference evidence="5 6" key="2">
    <citation type="submission" date="2018-01" db="EMBL/GenBank/DDBJ databases">
        <title>Genomic study of Klebsiella pneumoniae.</title>
        <authorList>
            <person name="Yang Y."/>
            <person name="Bicalho R."/>
        </authorList>
    </citation>
    <scope>NUCLEOTIDE SEQUENCE [LARGE SCALE GENOMIC DNA]</scope>
    <source>
        <strain evidence="5 6">A2</strain>
    </source>
</reference>
<keyword evidence="3" id="KW-0472">Membrane</keyword>
<comment type="caution">
    <text evidence="5">The sequence shown here is derived from an EMBL/GenBank/DDBJ whole genome shotgun (WGS) entry which is preliminary data.</text>
</comment>
<evidence type="ECO:0000256" key="3">
    <source>
        <dbReference type="ARBA" id="ARBA00023136"/>
    </source>
</evidence>
<evidence type="ECO:0000313" key="5">
    <source>
        <dbReference type="EMBL" id="PLM56238.1"/>
    </source>
</evidence>
<dbReference type="Pfam" id="PF03717">
    <property type="entry name" value="PBP_dimer"/>
    <property type="match status" value="1"/>
</dbReference>
<keyword evidence="2" id="KW-0645">Protease</keyword>
<dbReference type="EMBL" id="PIET01000731">
    <property type="protein sequence ID" value="PLM56238.1"/>
    <property type="molecule type" value="Genomic_DNA"/>
</dbReference>
<dbReference type="SUPFAM" id="SSF56519">
    <property type="entry name" value="Penicillin binding protein dimerisation domain"/>
    <property type="match status" value="1"/>
</dbReference>
<dbReference type="PANTHER" id="PTHR30627">
    <property type="entry name" value="PEPTIDOGLYCAN D,D-TRANSPEPTIDASE"/>
    <property type="match status" value="1"/>
</dbReference>
<protein>
    <submittedName>
        <fullName evidence="5">Peptidoglycan synthase</fullName>
    </submittedName>
</protein>
<comment type="subcellular location">
    <subcellularLocation>
        <location evidence="1">Membrane</location>
    </subcellularLocation>
</comment>
<name>A0A2J4YZJ7_9ENTR</name>
<dbReference type="InterPro" id="IPR036138">
    <property type="entry name" value="PBP_dimer_sf"/>
</dbReference>
<dbReference type="AlphaFoldDB" id="A0A2J4YZJ7"/>
<keyword evidence="2" id="KW-0121">Carboxypeptidase</keyword>
<gene>
    <name evidence="5" type="ORF">CWM85_21145</name>
</gene>
<feature type="non-terminal residue" evidence="5">
    <location>
        <position position="170"/>
    </location>
</feature>
<evidence type="ECO:0000259" key="4">
    <source>
        <dbReference type="Pfam" id="PF03717"/>
    </source>
</evidence>
<dbReference type="InterPro" id="IPR050515">
    <property type="entry name" value="Beta-lactam/transpept"/>
</dbReference>
<proteinExistence type="predicted"/>
<dbReference type="GO" id="GO:0005886">
    <property type="term" value="C:plasma membrane"/>
    <property type="evidence" value="ECO:0007669"/>
    <property type="project" value="TreeGrafter"/>
</dbReference>
<evidence type="ECO:0000256" key="1">
    <source>
        <dbReference type="ARBA" id="ARBA00004370"/>
    </source>
</evidence>
<reference evidence="5 6" key="1">
    <citation type="submission" date="2017-11" db="EMBL/GenBank/DDBJ databases">
        <authorList>
            <person name="Han C.G."/>
        </authorList>
    </citation>
    <scope>NUCLEOTIDE SEQUENCE [LARGE SCALE GENOMIC DNA]</scope>
    <source>
        <strain evidence="5 6">A2</strain>
    </source>
</reference>
<dbReference type="InterPro" id="IPR005311">
    <property type="entry name" value="PBP_dimer"/>
</dbReference>
<dbReference type="GO" id="GO:0071555">
    <property type="term" value="P:cell wall organization"/>
    <property type="evidence" value="ECO:0007669"/>
    <property type="project" value="TreeGrafter"/>
</dbReference>
<evidence type="ECO:0000313" key="6">
    <source>
        <dbReference type="Proteomes" id="UP000234661"/>
    </source>
</evidence>
<dbReference type="GO" id="GO:0004180">
    <property type="term" value="F:carboxypeptidase activity"/>
    <property type="evidence" value="ECO:0007669"/>
    <property type="project" value="UniProtKB-KW"/>
</dbReference>
<dbReference type="PANTHER" id="PTHR30627:SF1">
    <property type="entry name" value="PEPTIDOGLYCAN D,D-TRANSPEPTIDASE FTSI"/>
    <property type="match status" value="1"/>
</dbReference>
<evidence type="ECO:0000256" key="2">
    <source>
        <dbReference type="ARBA" id="ARBA00022645"/>
    </source>
</evidence>
<dbReference type="Gene3D" id="1.10.150.770">
    <property type="match status" value="1"/>
</dbReference>
<accession>A0A2J4YZJ7</accession>
<organism evidence="5 6">
    <name type="scientific">Klebsiella michiganensis</name>
    <dbReference type="NCBI Taxonomy" id="1134687"/>
    <lineage>
        <taxon>Bacteria</taxon>
        <taxon>Pseudomonadati</taxon>
        <taxon>Pseudomonadota</taxon>
        <taxon>Gammaproteobacteria</taxon>
        <taxon>Enterobacterales</taxon>
        <taxon>Enterobacteriaceae</taxon>
        <taxon>Klebsiella/Raoultella group</taxon>
        <taxon>Klebsiella</taxon>
    </lineage>
</organism>
<dbReference type="Proteomes" id="UP000234661">
    <property type="component" value="Unassembled WGS sequence"/>
</dbReference>
<keyword evidence="2" id="KW-0378">Hydrolase</keyword>
<dbReference type="Gene3D" id="3.90.1310.10">
    <property type="entry name" value="Penicillin-binding protein 2a (Domain 2)"/>
    <property type="match status" value="1"/>
</dbReference>
<feature type="domain" description="Penicillin-binding protein dimerisation" evidence="4">
    <location>
        <begin position="60"/>
        <end position="169"/>
    </location>
</feature>
<sequence>MQKNKLKSAANFTPLRFGLLCVAILCCMGLLLARVGWLQIVSPDNLVKQEDMRSLREEPIDVQRGMISDREGRPLAVSVPVSAIWIDPQTTLAKGGVGYGPRWQAMAQALHLNLSELAHRVEAHPHARFLYLARQINPEQAEWIDKLHLPGINLRDESRRFYPAGHVAAN</sequence>
<dbReference type="GO" id="GO:0008658">
    <property type="term" value="F:penicillin binding"/>
    <property type="evidence" value="ECO:0007669"/>
    <property type="project" value="InterPro"/>
</dbReference>